<dbReference type="AlphaFoldDB" id="A0A091CXQ0"/>
<keyword evidence="3" id="KW-1185">Reference proteome</keyword>
<dbReference type="EMBL" id="KN123762">
    <property type="protein sequence ID" value="KFO23507.1"/>
    <property type="molecule type" value="Genomic_DNA"/>
</dbReference>
<gene>
    <name evidence="2" type="ORF">H920_15079</name>
</gene>
<accession>A0A091CXQ0</accession>
<feature type="region of interest" description="Disordered" evidence="1">
    <location>
        <begin position="1"/>
        <end position="38"/>
    </location>
</feature>
<protein>
    <submittedName>
        <fullName evidence="2">Uncharacterized protein</fullName>
    </submittedName>
</protein>
<evidence type="ECO:0000256" key="1">
    <source>
        <dbReference type="SAM" id="MobiDB-lite"/>
    </source>
</evidence>
<evidence type="ECO:0000313" key="3">
    <source>
        <dbReference type="Proteomes" id="UP000028990"/>
    </source>
</evidence>
<dbReference type="Proteomes" id="UP000028990">
    <property type="component" value="Unassembled WGS sequence"/>
</dbReference>
<sequence>MKPSLTPRRLGGLAGLGPWQAGSMGQSSFKPGESVKPQAAQVVDAGADTAADPQLLAVAKEERSRVPDPGGRVGLGSELAVPSWPGHCPPAQQQGDRACEARFLQELVPSEERRRVDRVIRQPEFVEL</sequence>
<reference evidence="2 3" key="1">
    <citation type="submission" date="2013-11" db="EMBL/GenBank/DDBJ databases">
        <title>The Damaraland mole rat (Fukomys damarensis) genome and evolution of African mole rats.</title>
        <authorList>
            <person name="Gladyshev V.N."/>
            <person name="Fang X."/>
        </authorList>
    </citation>
    <scope>NUCLEOTIDE SEQUENCE [LARGE SCALE GENOMIC DNA]</scope>
    <source>
        <tissue evidence="2">Liver</tissue>
    </source>
</reference>
<evidence type="ECO:0000313" key="2">
    <source>
        <dbReference type="EMBL" id="KFO23507.1"/>
    </source>
</evidence>
<proteinExistence type="predicted"/>
<organism evidence="2 3">
    <name type="scientific">Fukomys damarensis</name>
    <name type="common">Damaraland mole rat</name>
    <name type="synonym">Cryptomys damarensis</name>
    <dbReference type="NCBI Taxonomy" id="885580"/>
    <lineage>
        <taxon>Eukaryota</taxon>
        <taxon>Metazoa</taxon>
        <taxon>Chordata</taxon>
        <taxon>Craniata</taxon>
        <taxon>Vertebrata</taxon>
        <taxon>Euteleostomi</taxon>
        <taxon>Mammalia</taxon>
        <taxon>Eutheria</taxon>
        <taxon>Euarchontoglires</taxon>
        <taxon>Glires</taxon>
        <taxon>Rodentia</taxon>
        <taxon>Hystricomorpha</taxon>
        <taxon>Bathyergidae</taxon>
        <taxon>Fukomys</taxon>
    </lineage>
</organism>
<name>A0A091CXQ0_FUKDA</name>